<dbReference type="Pfam" id="PF01475">
    <property type="entry name" value="FUR"/>
    <property type="match status" value="1"/>
</dbReference>
<evidence type="ECO:0000313" key="14">
    <source>
        <dbReference type="Proteomes" id="UP000004123"/>
    </source>
</evidence>
<evidence type="ECO:0000256" key="8">
    <source>
        <dbReference type="ARBA" id="ARBA00022833"/>
    </source>
</evidence>
<dbReference type="STRING" id="997353.HMPREF9144_1385"/>
<comment type="subcellular location">
    <subcellularLocation>
        <location evidence="1">Cytoplasm</location>
    </subcellularLocation>
</comment>
<organism evidence="13 14">
    <name type="scientific">Prevotella pallens ATCC 700821</name>
    <dbReference type="NCBI Taxonomy" id="997353"/>
    <lineage>
        <taxon>Bacteria</taxon>
        <taxon>Pseudomonadati</taxon>
        <taxon>Bacteroidota</taxon>
        <taxon>Bacteroidia</taxon>
        <taxon>Bacteroidales</taxon>
        <taxon>Prevotellaceae</taxon>
        <taxon>Prevotella</taxon>
    </lineage>
</organism>
<sequence length="187" mass="22061">MFFVFIVYTKKALTLWKFNRYIVTTDIVKEKVRGILDSYLEINNHRKTTERFAILDAVYDMQGHFSLEELGEKMSKDNFRVSRATLYNTMRLFIELRLVVRHRFIGQTKYEACYNNDEHIHQICTVCGAVTEIESTPITTAIAETKFTRFRKDGFSLYIYGVCSRCQAKLSRERNKVRNKIKTNGNR</sequence>
<dbReference type="AlphaFoldDB" id="F9DI95"/>
<keyword evidence="5" id="KW-0963">Cytoplasm</keyword>
<keyword evidence="8 12" id="KW-0862">Zinc</keyword>
<feature type="binding site" evidence="12">
    <location>
        <position position="124"/>
    </location>
    <ligand>
        <name>Zn(2+)</name>
        <dbReference type="ChEBI" id="CHEBI:29105"/>
    </ligand>
</feature>
<dbReference type="PANTHER" id="PTHR33202">
    <property type="entry name" value="ZINC UPTAKE REGULATION PROTEIN"/>
    <property type="match status" value="1"/>
</dbReference>
<evidence type="ECO:0000256" key="1">
    <source>
        <dbReference type="ARBA" id="ARBA00004496"/>
    </source>
</evidence>
<keyword evidence="11" id="KW-0804">Transcription</keyword>
<feature type="binding site" evidence="12">
    <location>
        <position position="163"/>
    </location>
    <ligand>
        <name>Zn(2+)</name>
        <dbReference type="ChEBI" id="CHEBI:29105"/>
    </ligand>
</feature>
<feature type="binding site" evidence="12">
    <location>
        <position position="166"/>
    </location>
    <ligand>
        <name>Zn(2+)</name>
        <dbReference type="ChEBI" id="CHEBI:29105"/>
    </ligand>
</feature>
<gene>
    <name evidence="13" type="ORF">HMPREF9144_1385</name>
</gene>
<evidence type="ECO:0000256" key="12">
    <source>
        <dbReference type="PIRSR" id="PIRSR602481-1"/>
    </source>
</evidence>
<name>F9DI95_9BACT</name>
<dbReference type="GO" id="GO:1900376">
    <property type="term" value="P:regulation of secondary metabolite biosynthetic process"/>
    <property type="evidence" value="ECO:0007669"/>
    <property type="project" value="TreeGrafter"/>
</dbReference>
<evidence type="ECO:0000256" key="5">
    <source>
        <dbReference type="ARBA" id="ARBA00022490"/>
    </source>
</evidence>
<dbReference type="InterPro" id="IPR043135">
    <property type="entry name" value="Fur_C"/>
</dbReference>
<evidence type="ECO:0000256" key="10">
    <source>
        <dbReference type="ARBA" id="ARBA00023125"/>
    </source>
</evidence>
<dbReference type="InterPro" id="IPR036388">
    <property type="entry name" value="WH-like_DNA-bd_sf"/>
</dbReference>
<dbReference type="InterPro" id="IPR002481">
    <property type="entry name" value="FUR"/>
</dbReference>
<keyword evidence="10" id="KW-0238">DNA-binding</keyword>
<keyword evidence="6" id="KW-0678">Repressor</keyword>
<dbReference type="PANTHER" id="PTHR33202:SF2">
    <property type="entry name" value="FERRIC UPTAKE REGULATION PROTEIN"/>
    <property type="match status" value="1"/>
</dbReference>
<dbReference type="GO" id="GO:0005829">
    <property type="term" value="C:cytosol"/>
    <property type="evidence" value="ECO:0007669"/>
    <property type="project" value="TreeGrafter"/>
</dbReference>
<dbReference type="GO" id="GO:0045892">
    <property type="term" value="P:negative regulation of DNA-templated transcription"/>
    <property type="evidence" value="ECO:0007669"/>
    <property type="project" value="TreeGrafter"/>
</dbReference>
<proteinExistence type="inferred from homology"/>
<dbReference type="Gene3D" id="3.30.1490.190">
    <property type="match status" value="1"/>
</dbReference>
<evidence type="ECO:0000256" key="3">
    <source>
        <dbReference type="ARBA" id="ARBA00011738"/>
    </source>
</evidence>
<dbReference type="Gene3D" id="1.10.10.10">
    <property type="entry name" value="Winged helix-like DNA-binding domain superfamily/Winged helix DNA-binding domain"/>
    <property type="match status" value="1"/>
</dbReference>
<dbReference type="GO" id="GO:0000976">
    <property type="term" value="F:transcription cis-regulatory region binding"/>
    <property type="evidence" value="ECO:0007669"/>
    <property type="project" value="TreeGrafter"/>
</dbReference>
<comment type="caution">
    <text evidence="13">The sequence shown here is derived from an EMBL/GenBank/DDBJ whole genome shotgun (WGS) entry which is preliminary data.</text>
</comment>
<evidence type="ECO:0000313" key="13">
    <source>
        <dbReference type="EMBL" id="EGQ18016.1"/>
    </source>
</evidence>
<dbReference type="SUPFAM" id="SSF46785">
    <property type="entry name" value="Winged helix' DNA-binding domain"/>
    <property type="match status" value="1"/>
</dbReference>
<comment type="subunit">
    <text evidence="3">Homodimer.</text>
</comment>
<feature type="binding site" evidence="12">
    <location>
        <position position="127"/>
    </location>
    <ligand>
        <name>Zn(2+)</name>
        <dbReference type="ChEBI" id="CHEBI:29105"/>
    </ligand>
</feature>
<accession>F9DI95</accession>
<dbReference type="HOGENOM" id="CLU_096072_3_0_10"/>
<evidence type="ECO:0000256" key="7">
    <source>
        <dbReference type="ARBA" id="ARBA00022723"/>
    </source>
</evidence>
<dbReference type="GO" id="GO:0003700">
    <property type="term" value="F:DNA-binding transcription factor activity"/>
    <property type="evidence" value="ECO:0007669"/>
    <property type="project" value="InterPro"/>
</dbReference>
<dbReference type="CDD" id="cd07153">
    <property type="entry name" value="Fur_like"/>
    <property type="match status" value="1"/>
</dbReference>
<evidence type="ECO:0000256" key="11">
    <source>
        <dbReference type="ARBA" id="ARBA00023163"/>
    </source>
</evidence>
<evidence type="ECO:0000256" key="9">
    <source>
        <dbReference type="ARBA" id="ARBA00023015"/>
    </source>
</evidence>
<evidence type="ECO:0000256" key="6">
    <source>
        <dbReference type="ARBA" id="ARBA00022491"/>
    </source>
</evidence>
<evidence type="ECO:0000256" key="2">
    <source>
        <dbReference type="ARBA" id="ARBA00007957"/>
    </source>
</evidence>
<comment type="similarity">
    <text evidence="2">Belongs to the Fur family.</text>
</comment>
<dbReference type="Proteomes" id="UP000004123">
    <property type="component" value="Unassembled WGS sequence"/>
</dbReference>
<dbReference type="EMBL" id="AFPY01000074">
    <property type="protein sequence ID" value="EGQ18016.1"/>
    <property type="molecule type" value="Genomic_DNA"/>
</dbReference>
<keyword evidence="9" id="KW-0805">Transcription regulation</keyword>
<dbReference type="InterPro" id="IPR036390">
    <property type="entry name" value="WH_DNA-bd_sf"/>
</dbReference>
<comment type="cofactor">
    <cofactor evidence="12">
        <name>Zn(2+)</name>
        <dbReference type="ChEBI" id="CHEBI:29105"/>
    </cofactor>
    <text evidence="12">Binds 1 zinc ion per subunit.</text>
</comment>
<dbReference type="GO" id="GO:0008270">
    <property type="term" value="F:zinc ion binding"/>
    <property type="evidence" value="ECO:0007669"/>
    <property type="project" value="TreeGrafter"/>
</dbReference>
<protein>
    <recommendedName>
        <fullName evidence="4">Ferric uptake regulation protein</fullName>
    </recommendedName>
</protein>
<reference evidence="13 14" key="1">
    <citation type="submission" date="2011-04" db="EMBL/GenBank/DDBJ databases">
        <authorList>
            <person name="Muzny D."/>
            <person name="Qin X."/>
            <person name="Deng J."/>
            <person name="Jiang H."/>
            <person name="Liu Y."/>
            <person name="Qu J."/>
            <person name="Song X.-Z."/>
            <person name="Zhang L."/>
            <person name="Thornton R."/>
            <person name="Coyle M."/>
            <person name="Francisco L."/>
            <person name="Jackson L."/>
            <person name="Javaid M."/>
            <person name="Korchina V."/>
            <person name="Kovar C."/>
            <person name="Mata R."/>
            <person name="Mathew T."/>
            <person name="Ngo R."/>
            <person name="Nguyen L."/>
            <person name="Nguyen N."/>
            <person name="Okwuonu G."/>
            <person name="Ongeri F."/>
            <person name="Pham C."/>
            <person name="Simmons D."/>
            <person name="Wilczek-Boney K."/>
            <person name="Hale W."/>
            <person name="Jakkamsetti A."/>
            <person name="Pham P."/>
            <person name="Ruth R."/>
            <person name="San Lucas F."/>
            <person name="Warren J."/>
            <person name="Zhang J."/>
            <person name="Zhao Z."/>
            <person name="Zhou C."/>
            <person name="Zhu D."/>
            <person name="Lee S."/>
            <person name="Bess C."/>
            <person name="Blankenburg K."/>
            <person name="Forbes L."/>
            <person name="Fu Q."/>
            <person name="Gubbala S."/>
            <person name="Hirani K."/>
            <person name="Jayaseelan J.C."/>
            <person name="Lara F."/>
            <person name="Munidasa M."/>
            <person name="Palculict T."/>
            <person name="Patil S."/>
            <person name="Pu L.-L."/>
            <person name="Saada N."/>
            <person name="Tang L."/>
            <person name="Weissenberger G."/>
            <person name="Zhu Y."/>
            <person name="Hemphill L."/>
            <person name="Shang Y."/>
            <person name="Youmans B."/>
            <person name="Ayvaz T."/>
            <person name="Ross M."/>
            <person name="Santibanez J."/>
            <person name="Aqrawi P."/>
            <person name="Gross S."/>
            <person name="Joshi V."/>
            <person name="Fowler G."/>
            <person name="Nazareth L."/>
            <person name="Reid J."/>
            <person name="Worley K."/>
            <person name="Petrosino J."/>
            <person name="Highlander S."/>
            <person name="Gibbs R."/>
        </authorList>
    </citation>
    <scope>NUCLEOTIDE SEQUENCE [LARGE SCALE GENOMIC DNA]</scope>
    <source>
        <strain evidence="13 14">ATCC 700821</strain>
    </source>
</reference>
<evidence type="ECO:0000256" key="4">
    <source>
        <dbReference type="ARBA" id="ARBA00020910"/>
    </source>
</evidence>
<keyword evidence="7 12" id="KW-0479">Metal-binding</keyword>
<dbReference type="eggNOG" id="COG0735">
    <property type="taxonomic scope" value="Bacteria"/>
</dbReference>